<feature type="compositionally biased region" description="Low complexity" evidence="1">
    <location>
        <begin position="34"/>
        <end position="50"/>
    </location>
</feature>
<dbReference type="Proteomes" id="UP000887013">
    <property type="component" value="Unassembled WGS sequence"/>
</dbReference>
<dbReference type="EMBL" id="BMAW01077317">
    <property type="protein sequence ID" value="GFU05716.1"/>
    <property type="molecule type" value="Genomic_DNA"/>
</dbReference>
<comment type="caution">
    <text evidence="2">The sequence shown here is derived from an EMBL/GenBank/DDBJ whole genome shotgun (WGS) entry which is preliminary data.</text>
</comment>
<evidence type="ECO:0000256" key="1">
    <source>
        <dbReference type="SAM" id="MobiDB-lite"/>
    </source>
</evidence>
<gene>
    <name evidence="2" type="ORF">NPIL_402801</name>
</gene>
<feature type="region of interest" description="Disordered" evidence="1">
    <location>
        <begin position="29"/>
        <end position="50"/>
    </location>
</feature>
<evidence type="ECO:0000313" key="2">
    <source>
        <dbReference type="EMBL" id="GFU05716.1"/>
    </source>
</evidence>
<keyword evidence="3" id="KW-1185">Reference proteome</keyword>
<reference evidence="2" key="1">
    <citation type="submission" date="2020-08" db="EMBL/GenBank/DDBJ databases">
        <title>Multicomponent nature underlies the extraordinary mechanical properties of spider dragline silk.</title>
        <authorList>
            <person name="Kono N."/>
            <person name="Nakamura H."/>
            <person name="Mori M."/>
            <person name="Yoshida Y."/>
            <person name="Ohtoshi R."/>
            <person name="Malay A.D."/>
            <person name="Moran D.A.P."/>
            <person name="Tomita M."/>
            <person name="Numata K."/>
            <person name="Arakawa K."/>
        </authorList>
    </citation>
    <scope>NUCLEOTIDE SEQUENCE</scope>
</reference>
<sequence>MNTDLREHVDFSPVDWILKVTTVEKKTLVGTQHSTSTPTTTSTTTTSTPTTSNVWRFDTLGLNGIKTRTQYWTENTSAVS</sequence>
<organism evidence="2 3">
    <name type="scientific">Nephila pilipes</name>
    <name type="common">Giant wood spider</name>
    <name type="synonym">Nephila maculata</name>
    <dbReference type="NCBI Taxonomy" id="299642"/>
    <lineage>
        <taxon>Eukaryota</taxon>
        <taxon>Metazoa</taxon>
        <taxon>Ecdysozoa</taxon>
        <taxon>Arthropoda</taxon>
        <taxon>Chelicerata</taxon>
        <taxon>Arachnida</taxon>
        <taxon>Araneae</taxon>
        <taxon>Araneomorphae</taxon>
        <taxon>Entelegynae</taxon>
        <taxon>Araneoidea</taxon>
        <taxon>Nephilidae</taxon>
        <taxon>Nephila</taxon>
    </lineage>
</organism>
<proteinExistence type="predicted"/>
<dbReference type="AlphaFoldDB" id="A0A8X6Q6Y3"/>
<evidence type="ECO:0000313" key="3">
    <source>
        <dbReference type="Proteomes" id="UP000887013"/>
    </source>
</evidence>
<name>A0A8X6Q6Y3_NEPPI</name>
<protein>
    <submittedName>
        <fullName evidence="2">Uncharacterized protein</fullName>
    </submittedName>
</protein>
<accession>A0A8X6Q6Y3</accession>